<proteinExistence type="predicted"/>
<gene>
    <name evidence="1" type="ORF">EZS28_018124</name>
</gene>
<reference evidence="1 2" key="1">
    <citation type="submission" date="2019-03" db="EMBL/GenBank/DDBJ databases">
        <title>Single cell metagenomics reveals metabolic interactions within the superorganism composed of flagellate Streblomastix strix and complex community of Bacteroidetes bacteria on its surface.</title>
        <authorList>
            <person name="Treitli S.C."/>
            <person name="Kolisko M."/>
            <person name="Husnik F."/>
            <person name="Keeling P."/>
            <person name="Hampl V."/>
        </authorList>
    </citation>
    <scope>NUCLEOTIDE SEQUENCE [LARGE SCALE GENOMIC DNA]</scope>
    <source>
        <strain evidence="1">ST1C</strain>
    </source>
</reference>
<name>A0A5J4VVH2_9EUKA</name>
<evidence type="ECO:0000313" key="2">
    <source>
        <dbReference type="Proteomes" id="UP000324800"/>
    </source>
</evidence>
<organism evidence="1 2">
    <name type="scientific">Streblomastix strix</name>
    <dbReference type="NCBI Taxonomy" id="222440"/>
    <lineage>
        <taxon>Eukaryota</taxon>
        <taxon>Metamonada</taxon>
        <taxon>Preaxostyla</taxon>
        <taxon>Oxymonadida</taxon>
        <taxon>Streblomastigidae</taxon>
        <taxon>Streblomastix</taxon>
    </lineage>
</organism>
<protein>
    <submittedName>
        <fullName evidence="1">Uncharacterized protein</fullName>
    </submittedName>
</protein>
<feature type="non-terminal residue" evidence="1">
    <location>
        <position position="58"/>
    </location>
</feature>
<sequence length="58" mass="6275">MKGSEGGDFAVDFFDGNNNIQLKDDAPILIVMHGLSGGSNEPMVQKLGLKARDKGWRV</sequence>
<comment type="caution">
    <text evidence="1">The sequence shown here is derived from an EMBL/GenBank/DDBJ whole genome shotgun (WGS) entry which is preliminary data.</text>
</comment>
<dbReference type="Proteomes" id="UP000324800">
    <property type="component" value="Unassembled WGS sequence"/>
</dbReference>
<evidence type="ECO:0000313" key="1">
    <source>
        <dbReference type="EMBL" id="KAA6386353.1"/>
    </source>
</evidence>
<dbReference type="AlphaFoldDB" id="A0A5J4VVH2"/>
<dbReference type="OrthoDB" id="247542at2759"/>
<dbReference type="EMBL" id="SNRW01004846">
    <property type="protein sequence ID" value="KAA6386353.1"/>
    <property type="molecule type" value="Genomic_DNA"/>
</dbReference>
<accession>A0A5J4VVH2</accession>